<dbReference type="EMBL" id="MSJM01000006">
    <property type="protein sequence ID" value="OLF47467.1"/>
    <property type="molecule type" value="Genomic_DNA"/>
</dbReference>
<keyword evidence="1" id="KW-0472">Membrane</keyword>
<keyword evidence="1" id="KW-0812">Transmembrane</keyword>
<evidence type="ECO:0000256" key="1">
    <source>
        <dbReference type="SAM" id="Phobius"/>
    </source>
</evidence>
<evidence type="ECO:0000313" key="2">
    <source>
        <dbReference type="EMBL" id="OLF47467.1"/>
    </source>
</evidence>
<dbReference type="Proteomes" id="UP000186890">
    <property type="component" value="Unassembled WGS sequence"/>
</dbReference>
<dbReference type="RefSeq" id="WP_075105144.1">
    <property type="nucleotide sequence ID" value="NZ_MSJM01000006.1"/>
</dbReference>
<keyword evidence="3" id="KW-1185">Reference proteome</keyword>
<comment type="caution">
    <text evidence="2">The sequence shown here is derived from an EMBL/GenBank/DDBJ whole genome shotgun (WGS) entry which is preliminary data.</text>
</comment>
<accession>A0A1Q8E6P8</accession>
<evidence type="ECO:0000313" key="3">
    <source>
        <dbReference type="Proteomes" id="UP000186890"/>
    </source>
</evidence>
<evidence type="ECO:0008006" key="4">
    <source>
        <dbReference type="Google" id="ProtNLM"/>
    </source>
</evidence>
<protein>
    <recommendedName>
        <fullName evidence="4">Maltodextrose utilization protein MalA</fullName>
    </recommendedName>
</protein>
<sequence length="260" mass="29633">MLPYPFSYFSSIVKPQKMFANRHAMNLWQRLFTTVFLIALLVIPSSLQTVQLRTYPLENFIDGIYAPLTEQIVADLAEHHQFADGRLTYTGTARYPDVRFGKEMPQGADFTYQFDTDKLTIRKGDTTLVELPYHGFEASSFRDKQALTATISQAWYQQNRLPISLTITLISALLLGANLLFIVLGATFFLYLTKKSTLFHLRSVKECYNLALNCLGLPTIVACFVGLFGQTVTTVMTVQNILFVLVLLWVFFTTKFRDYA</sequence>
<proteinExistence type="predicted"/>
<organism evidence="2 3">
    <name type="scientific">Streptococcus cuniculi</name>
    <dbReference type="NCBI Taxonomy" id="1432788"/>
    <lineage>
        <taxon>Bacteria</taxon>
        <taxon>Bacillati</taxon>
        <taxon>Bacillota</taxon>
        <taxon>Bacilli</taxon>
        <taxon>Lactobacillales</taxon>
        <taxon>Streptococcaceae</taxon>
        <taxon>Streptococcus</taxon>
    </lineage>
</organism>
<feature type="transmembrane region" description="Helical" evidence="1">
    <location>
        <begin position="167"/>
        <end position="190"/>
    </location>
</feature>
<reference evidence="3" key="1">
    <citation type="submission" date="2016-12" db="EMBL/GenBank/DDBJ databases">
        <authorList>
            <person name="Gulvik C.A."/>
        </authorList>
    </citation>
    <scope>NUCLEOTIDE SEQUENCE [LARGE SCALE GENOMIC DNA]</scope>
    <source>
        <strain evidence="3">NED12-00049-6B</strain>
    </source>
</reference>
<dbReference type="OrthoDB" id="2236777at2"/>
<name>A0A1Q8E6P8_9STRE</name>
<keyword evidence="1" id="KW-1133">Transmembrane helix</keyword>
<feature type="transmembrane region" description="Helical" evidence="1">
    <location>
        <begin position="210"/>
        <end position="228"/>
    </location>
</feature>
<dbReference type="AlphaFoldDB" id="A0A1Q8E6P8"/>
<gene>
    <name evidence="2" type="ORF">BU202_07350</name>
</gene>
<feature type="transmembrane region" description="Helical" evidence="1">
    <location>
        <begin position="234"/>
        <end position="252"/>
    </location>
</feature>